<dbReference type="PANTHER" id="PTHR40026:SF1">
    <property type="entry name" value="PROTEIN VEG"/>
    <property type="match status" value="1"/>
</dbReference>
<dbReference type="Proteomes" id="UP000727506">
    <property type="component" value="Unassembled WGS sequence"/>
</dbReference>
<feature type="region of interest" description="Disordered" evidence="1">
    <location>
        <begin position="91"/>
        <end position="118"/>
    </location>
</feature>
<name>A0A943UZB3_9ACTN</name>
<feature type="compositionally biased region" description="Acidic residues" evidence="1">
    <location>
        <begin position="107"/>
        <end position="118"/>
    </location>
</feature>
<comment type="caution">
    <text evidence="2">The sequence shown here is derived from an EMBL/GenBank/DDBJ whole genome shotgun (WGS) entry which is preliminary data.</text>
</comment>
<accession>A0A943UZB3</accession>
<gene>
    <name evidence="2" type="ORF">KH142_02565</name>
</gene>
<protein>
    <submittedName>
        <fullName evidence="2">Veg family protein</fullName>
    </submittedName>
</protein>
<proteinExistence type="predicted"/>
<evidence type="ECO:0000313" key="2">
    <source>
        <dbReference type="EMBL" id="MBS6940363.1"/>
    </source>
</evidence>
<dbReference type="GO" id="GO:0006355">
    <property type="term" value="P:regulation of DNA-templated transcription"/>
    <property type="evidence" value="ECO:0007669"/>
    <property type="project" value="InterPro"/>
</dbReference>
<dbReference type="AlphaFoldDB" id="A0A943UZB3"/>
<evidence type="ECO:0000313" key="3">
    <source>
        <dbReference type="Proteomes" id="UP000727506"/>
    </source>
</evidence>
<dbReference type="PANTHER" id="PTHR40026">
    <property type="entry name" value="PROTEIN VEG"/>
    <property type="match status" value="1"/>
</dbReference>
<dbReference type="EMBL" id="JAGZSV010000026">
    <property type="protein sequence ID" value="MBS6940363.1"/>
    <property type="molecule type" value="Genomic_DNA"/>
</dbReference>
<sequence>MELEKQARIVDDIRAELQERIDTRLKVRANMGRSKVIECEGVLMQAHPSLFILEIDRKRGRKARQSYQYVDVLTGMVELYDVETGQPVFGSFVDNGEEPAASHASNDEEDDDDDEVLL</sequence>
<dbReference type="Pfam" id="PF06257">
    <property type="entry name" value="VEG"/>
    <property type="match status" value="1"/>
</dbReference>
<dbReference type="Gene3D" id="2.30.30.100">
    <property type="match status" value="1"/>
</dbReference>
<evidence type="ECO:0000256" key="1">
    <source>
        <dbReference type="SAM" id="MobiDB-lite"/>
    </source>
</evidence>
<organism evidence="2 3">
    <name type="scientific">Slackia piriformis</name>
    <dbReference type="NCBI Taxonomy" id="626934"/>
    <lineage>
        <taxon>Bacteria</taxon>
        <taxon>Bacillati</taxon>
        <taxon>Actinomycetota</taxon>
        <taxon>Coriobacteriia</taxon>
        <taxon>Eggerthellales</taxon>
        <taxon>Eggerthellaceae</taxon>
        <taxon>Slackia</taxon>
    </lineage>
</organism>
<reference evidence="2" key="1">
    <citation type="submission" date="2021-02" db="EMBL/GenBank/DDBJ databases">
        <title>Infant gut strain persistence is associated with maternal origin, phylogeny, and functional potential including surface adhesion and iron acquisition.</title>
        <authorList>
            <person name="Lou Y.C."/>
        </authorList>
    </citation>
    <scope>NUCLEOTIDE SEQUENCE</scope>
    <source>
        <strain evidence="2">L2_039_000G1_dasL2_039_000G1_concoct_11</strain>
    </source>
</reference>
<dbReference type="InterPro" id="IPR009366">
    <property type="entry name" value="Protein_Veg"/>
</dbReference>